<dbReference type="VEuPathDB" id="FungiDB:AAP_00763"/>
<evidence type="ECO:0000256" key="1">
    <source>
        <dbReference type="SAM" id="MobiDB-lite"/>
    </source>
</evidence>
<dbReference type="AlphaFoldDB" id="A0A166PJ19"/>
<reference evidence="3 4" key="1">
    <citation type="journal article" date="2016" name="Genome Biol. Evol.">
        <title>Divergent and convergent evolution of fungal pathogenicity.</title>
        <authorList>
            <person name="Shang Y."/>
            <person name="Xiao G."/>
            <person name="Zheng P."/>
            <person name="Cen K."/>
            <person name="Zhan S."/>
            <person name="Wang C."/>
        </authorList>
    </citation>
    <scope>NUCLEOTIDE SEQUENCE [LARGE SCALE GENOMIC DNA]</scope>
    <source>
        <strain evidence="3 4">ARSEF 7405</strain>
    </source>
</reference>
<protein>
    <submittedName>
        <fullName evidence="3">CUE domain containing protein</fullName>
    </submittedName>
</protein>
<dbReference type="Proteomes" id="UP000242877">
    <property type="component" value="Unassembled WGS sequence"/>
</dbReference>
<dbReference type="CDD" id="cd14364">
    <property type="entry name" value="CUE_ASCC2"/>
    <property type="match status" value="1"/>
</dbReference>
<dbReference type="OrthoDB" id="5577209at2759"/>
<feature type="compositionally biased region" description="Acidic residues" evidence="1">
    <location>
        <begin position="579"/>
        <end position="588"/>
    </location>
</feature>
<dbReference type="PROSITE" id="PS51140">
    <property type="entry name" value="CUE"/>
    <property type="match status" value="1"/>
</dbReference>
<dbReference type="SMART" id="SM00546">
    <property type="entry name" value="CUE"/>
    <property type="match status" value="1"/>
</dbReference>
<comment type="caution">
    <text evidence="3">The sequence shown here is derived from an EMBL/GenBank/DDBJ whole genome shotgun (WGS) entry which is preliminary data.</text>
</comment>
<feature type="domain" description="CUE" evidence="2">
    <location>
        <begin position="322"/>
        <end position="365"/>
    </location>
</feature>
<organism evidence="3 4">
    <name type="scientific">Ascosphaera apis ARSEF 7405</name>
    <dbReference type="NCBI Taxonomy" id="392613"/>
    <lineage>
        <taxon>Eukaryota</taxon>
        <taxon>Fungi</taxon>
        <taxon>Dikarya</taxon>
        <taxon>Ascomycota</taxon>
        <taxon>Pezizomycotina</taxon>
        <taxon>Eurotiomycetes</taxon>
        <taxon>Eurotiomycetidae</taxon>
        <taxon>Onygenales</taxon>
        <taxon>Ascosphaeraceae</taxon>
        <taxon>Ascosphaera</taxon>
    </lineage>
</organism>
<dbReference type="PANTHER" id="PTHR21494">
    <property type="entry name" value="ACTIVATING SIGNAL COINTEGRATOR 1 COMPLEX SUBUNIT 2 ASC-1 COMPLEX SUBUNIT P100"/>
    <property type="match status" value="1"/>
</dbReference>
<dbReference type="SUPFAM" id="SSF46934">
    <property type="entry name" value="UBA-like"/>
    <property type="match status" value="1"/>
</dbReference>
<dbReference type="InterPro" id="IPR052586">
    <property type="entry name" value="ASCC2"/>
</dbReference>
<dbReference type="Pfam" id="PF02845">
    <property type="entry name" value="CUE"/>
    <property type="match status" value="1"/>
</dbReference>
<dbReference type="InterPro" id="IPR009060">
    <property type="entry name" value="UBA-like_sf"/>
</dbReference>
<accession>A0A166PJ19</accession>
<proteinExistence type="predicted"/>
<keyword evidence="4" id="KW-1185">Reference proteome</keyword>
<feature type="region of interest" description="Disordered" evidence="1">
    <location>
        <begin position="571"/>
        <end position="664"/>
    </location>
</feature>
<feature type="region of interest" description="Disordered" evidence="1">
    <location>
        <begin position="369"/>
        <end position="398"/>
    </location>
</feature>
<dbReference type="PANTHER" id="PTHR21494:SF0">
    <property type="entry name" value="ACTIVATING SIGNAL COINTEGRATOR 1 COMPLEX SUBUNIT 2"/>
    <property type="match status" value="1"/>
</dbReference>
<dbReference type="EMBL" id="AZGZ01000002">
    <property type="protein sequence ID" value="KZZ97120.1"/>
    <property type="molecule type" value="Genomic_DNA"/>
</dbReference>
<dbReference type="InterPro" id="IPR003892">
    <property type="entry name" value="CUE"/>
</dbReference>
<evidence type="ECO:0000259" key="2">
    <source>
        <dbReference type="PROSITE" id="PS51140"/>
    </source>
</evidence>
<dbReference type="Gene3D" id="1.10.8.10">
    <property type="entry name" value="DNA helicase RuvA subunit, C-terminal domain"/>
    <property type="match status" value="1"/>
</dbReference>
<dbReference type="GO" id="GO:0043130">
    <property type="term" value="F:ubiquitin binding"/>
    <property type="evidence" value="ECO:0007669"/>
    <property type="project" value="InterPro"/>
</dbReference>
<dbReference type="InterPro" id="IPR041800">
    <property type="entry name" value="ASCC2_CUE"/>
</dbReference>
<evidence type="ECO:0000313" key="3">
    <source>
        <dbReference type="EMBL" id="KZZ97120.1"/>
    </source>
</evidence>
<evidence type="ECO:0000313" key="4">
    <source>
        <dbReference type="Proteomes" id="UP000242877"/>
    </source>
</evidence>
<sequence>MPALPLVPVPPASVRHQIPDIEWTACLQSWILSIEARLCCSNNEFLKLTSENASTHAFLISYLREAPHFPPASTFEKQLKRLSFLLTRRILLEWPSSSLGEFLNWSFISSFVEFYGTRRAVRSLLSDIWSQHRAQLSLCLADGKILSIDQLSPKAQTIECPWTNLRLLTLISCLIPDAGQILMTGSDYIDTLCEAYEKPNLNSDIKNGLVANLYVGLCSLIVAQPPQVSLLLDQLYGLKTAAAPETRTKTREPTLLSALICSTDLLYRLEAVLTASGQTRGRSLLASLKTYQSECCHLHRTAPFATRAQKGKKPTRKNTDVSEAHLISEIKELLPDLDDAYVLRLLNHYSDNVETVVAHLLDNSIPPELQDGAGSLEESATDSELAPSHLDNVSGAVPVSKEPERRNIFDNDEFDNLAVPSSQIRIEHAKKKITADDLLRDRSEHAQRKAAILSALAAFNSDDDERDDTYDIADVGGSIDAVAAGVDADTKATTSGAQSAAQSDLELFRHYKKNPATFDRSANTRRSTARAELRKATGMTDEAIEGWAVMLNRDSRRSAKLEQTLLLESGVNRTVNTTEGDDGMDDDSQTSTGPNARGGNRGGRGRGRGGKQQGSDKQAKQGGNNPNNRGGPSGRSRGGRNKGAHDRRNQHAKKMARAGVMPPE</sequence>
<gene>
    <name evidence="3" type="ORF">AAP_00763</name>
</gene>
<name>A0A166PJ19_9EURO</name>